<comment type="subcellular location">
    <subcellularLocation>
        <location evidence="1">Membrane</location>
        <topology evidence="1">Multi-pass membrane protein</topology>
    </subcellularLocation>
</comment>
<sequence>MGCLSMLVVAYFAALTCCVCAVETAFELQFVYEDPTSLLATQTVAGPHVRWNTRSVLTAFGMEQGARLELQVTDLQLFAANNSTLSSAVPVVFTLYDSDQWRAYAVIKLREVHIRSDFVLCHYPAVMRFAVPPANPKDALPWALTFDVRKSSQYTLQAQVCGVASVNVTGRARMMNLGYDGMLSEHLGVEELGLRPLYKVLFVLYLVAMVLWILECYFWRRNVAKICFVFQAALQVKALSVALKIAFYRERSMQGEVYPFLDISQDFGESVTSAALLGVSALASLGWSITRACLSRKEIISLNLLAVVYVVVSVSKAMCRPADAQQCRGFLLSEYALQSMVMLGVIVALNFTVAQLKLAVNYERWNCFVTPLTYMKLEQFQRFRFVFLGYLLMPTFLLLLNLLVVTPPGYWRYAWVNTLLTEVTTLVVVVNIGLVVRPVDLYIYSQIARNTSPDANNHESTHPIEPPPLETPQPNSARASTNSTRNSAAATPIEYPTVNTDSMASNLQGRA</sequence>
<reference evidence="13 14" key="1">
    <citation type="submission" date="2018-01" db="EMBL/GenBank/DDBJ databases">
        <title>Draft genome of the strawberry crown rot pathogen Phytophthora cactorum.</title>
        <authorList>
            <person name="Armitage A.D."/>
            <person name="Lysoe E."/>
            <person name="Nellist C.F."/>
            <person name="Harrison R.J."/>
            <person name="Brurberg M.B."/>
        </authorList>
    </citation>
    <scope>NUCLEOTIDE SEQUENCE [LARGE SCALE GENOMIC DNA]</scope>
    <source>
        <strain evidence="13 14">10300</strain>
    </source>
</reference>
<dbReference type="OrthoDB" id="59319at2759"/>
<dbReference type="Pfam" id="PF06814">
    <property type="entry name" value="GOST_TM"/>
    <property type="match status" value="1"/>
</dbReference>
<evidence type="ECO:0000256" key="3">
    <source>
        <dbReference type="ARBA" id="ARBA00022729"/>
    </source>
</evidence>
<feature type="transmembrane region" description="Helical" evidence="7">
    <location>
        <begin position="335"/>
        <end position="354"/>
    </location>
</feature>
<dbReference type="VEuPathDB" id="FungiDB:PC110_g10344"/>
<dbReference type="EMBL" id="RCMI01001733">
    <property type="protein sequence ID" value="KAG2881760.1"/>
    <property type="molecule type" value="Genomic_DNA"/>
</dbReference>
<keyword evidence="2 7" id="KW-0812">Transmembrane</keyword>
<name>A0A329SCG4_9STRA</name>
<keyword evidence="4 7" id="KW-1133">Transmembrane helix</keyword>
<dbReference type="GO" id="GO:0005794">
    <property type="term" value="C:Golgi apparatus"/>
    <property type="evidence" value="ECO:0007669"/>
    <property type="project" value="TreeGrafter"/>
</dbReference>
<evidence type="ECO:0000313" key="13">
    <source>
        <dbReference type="EMBL" id="RAW33318.1"/>
    </source>
</evidence>
<comment type="caution">
    <text evidence="13">The sequence shown here is derived from an EMBL/GenBank/DDBJ whole genome shotgun (WGS) entry which is preliminary data.</text>
</comment>
<dbReference type="InterPro" id="IPR009637">
    <property type="entry name" value="GPR107/GPR108-like"/>
</dbReference>
<feature type="compositionally biased region" description="Polar residues" evidence="6">
    <location>
        <begin position="497"/>
        <end position="511"/>
    </location>
</feature>
<feature type="transmembrane region" description="Helical" evidence="7">
    <location>
        <begin position="299"/>
        <end position="315"/>
    </location>
</feature>
<evidence type="ECO:0000313" key="10">
    <source>
        <dbReference type="EMBL" id="KAG2881760.1"/>
    </source>
</evidence>
<feature type="compositionally biased region" description="Low complexity" evidence="6">
    <location>
        <begin position="472"/>
        <end position="491"/>
    </location>
</feature>
<evidence type="ECO:0000259" key="9">
    <source>
        <dbReference type="Pfam" id="PF06814"/>
    </source>
</evidence>
<feature type="transmembrane region" description="Helical" evidence="7">
    <location>
        <begin position="410"/>
        <end position="436"/>
    </location>
</feature>
<proteinExistence type="predicted"/>
<dbReference type="InterPro" id="IPR053937">
    <property type="entry name" value="GOST_TM"/>
</dbReference>
<evidence type="ECO:0000256" key="6">
    <source>
        <dbReference type="SAM" id="MobiDB-lite"/>
    </source>
</evidence>
<evidence type="ECO:0000256" key="2">
    <source>
        <dbReference type="ARBA" id="ARBA00022692"/>
    </source>
</evidence>
<feature type="signal peptide" evidence="8">
    <location>
        <begin position="1"/>
        <end position="21"/>
    </location>
</feature>
<evidence type="ECO:0000256" key="4">
    <source>
        <dbReference type="ARBA" id="ARBA00022989"/>
    </source>
</evidence>
<gene>
    <name evidence="13" type="ORF">PC110_g10344</name>
    <name evidence="10" type="ORF">PC115_g22130</name>
    <name evidence="11" type="ORF">PC117_g24691</name>
    <name evidence="12" type="ORF">PC129_g21736</name>
</gene>
<evidence type="ECO:0000256" key="7">
    <source>
        <dbReference type="SAM" id="Phobius"/>
    </source>
</evidence>
<dbReference type="EMBL" id="RCMK01001720">
    <property type="protein sequence ID" value="KAG2889430.1"/>
    <property type="molecule type" value="Genomic_DNA"/>
</dbReference>
<dbReference type="Proteomes" id="UP000774804">
    <property type="component" value="Unassembled WGS sequence"/>
</dbReference>
<dbReference type="PANTHER" id="PTHR21229">
    <property type="entry name" value="LUNG SEVEN TRANSMEMBRANE RECEPTOR"/>
    <property type="match status" value="1"/>
</dbReference>
<feature type="transmembrane region" description="Helical" evidence="7">
    <location>
        <begin position="385"/>
        <end position="404"/>
    </location>
</feature>
<dbReference type="GO" id="GO:0016020">
    <property type="term" value="C:membrane"/>
    <property type="evidence" value="ECO:0007669"/>
    <property type="project" value="UniProtKB-SubCell"/>
</dbReference>
<accession>A0A329SCG4</accession>
<keyword evidence="3 8" id="KW-0732">Signal</keyword>
<evidence type="ECO:0000256" key="8">
    <source>
        <dbReference type="SAM" id="SignalP"/>
    </source>
</evidence>
<keyword evidence="5 7" id="KW-0472">Membrane</keyword>
<evidence type="ECO:0000313" key="11">
    <source>
        <dbReference type="EMBL" id="KAG2889430.1"/>
    </source>
</evidence>
<evidence type="ECO:0000313" key="12">
    <source>
        <dbReference type="EMBL" id="KAG3206429.1"/>
    </source>
</evidence>
<feature type="transmembrane region" description="Helical" evidence="7">
    <location>
        <begin position="226"/>
        <end position="247"/>
    </location>
</feature>
<dbReference type="Proteomes" id="UP000760860">
    <property type="component" value="Unassembled WGS sequence"/>
</dbReference>
<evidence type="ECO:0000256" key="5">
    <source>
        <dbReference type="ARBA" id="ARBA00023136"/>
    </source>
</evidence>
<dbReference type="Proteomes" id="UP000736787">
    <property type="component" value="Unassembled WGS sequence"/>
</dbReference>
<dbReference type="Proteomes" id="UP000251314">
    <property type="component" value="Unassembled WGS sequence"/>
</dbReference>
<feature type="region of interest" description="Disordered" evidence="6">
    <location>
        <begin position="453"/>
        <end position="511"/>
    </location>
</feature>
<reference evidence="10" key="2">
    <citation type="submission" date="2018-10" db="EMBL/GenBank/DDBJ databases">
        <title>Effector identification in a new, highly contiguous assembly of the strawberry crown rot pathogen Phytophthora cactorum.</title>
        <authorList>
            <person name="Armitage A.D."/>
            <person name="Nellist C.F."/>
            <person name="Bates H."/>
            <person name="Vickerstaff R.J."/>
            <person name="Harrison R.J."/>
        </authorList>
    </citation>
    <scope>NUCLEOTIDE SEQUENCE</scope>
    <source>
        <strain evidence="10">4032</strain>
        <strain evidence="11">4040</strain>
        <strain evidence="12">P421</strain>
    </source>
</reference>
<keyword evidence="14" id="KW-1185">Reference proteome</keyword>
<feature type="transmembrane region" description="Helical" evidence="7">
    <location>
        <begin position="197"/>
        <end position="214"/>
    </location>
</feature>
<evidence type="ECO:0000256" key="1">
    <source>
        <dbReference type="ARBA" id="ARBA00004141"/>
    </source>
</evidence>
<evidence type="ECO:0000313" key="14">
    <source>
        <dbReference type="Proteomes" id="UP000251314"/>
    </source>
</evidence>
<dbReference type="EMBL" id="MJFZ01000241">
    <property type="protein sequence ID" value="RAW33318.1"/>
    <property type="molecule type" value="Genomic_DNA"/>
</dbReference>
<dbReference type="EMBL" id="RCMV01001822">
    <property type="protein sequence ID" value="KAG3206429.1"/>
    <property type="molecule type" value="Genomic_DNA"/>
</dbReference>
<dbReference type="AlphaFoldDB" id="A0A329SCG4"/>
<feature type="transmembrane region" description="Helical" evidence="7">
    <location>
        <begin position="267"/>
        <end position="287"/>
    </location>
</feature>
<protein>
    <recommendedName>
        <fullName evidence="9">GOST seven transmembrane domain-containing protein</fullName>
    </recommendedName>
</protein>
<organism evidence="13 14">
    <name type="scientific">Phytophthora cactorum</name>
    <dbReference type="NCBI Taxonomy" id="29920"/>
    <lineage>
        <taxon>Eukaryota</taxon>
        <taxon>Sar</taxon>
        <taxon>Stramenopiles</taxon>
        <taxon>Oomycota</taxon>
        <taxon>Peronosporomycetes</taxon>
        <taxon>Peronosporales</taxon>
        <taxon>Peronosporaceae</taxon>
        <taxon>Phytophthora</taxon>
    </lineage>
</organism>
<feature type="chain" id="PRO_5036328259" description="GOST seven transmembrane domain-containing protein" evidence="8">
    <location>
        <begin position="22"/>
        <end position="511"/>
    </location>
</feature>
<feature type="domain" description="GOST seven transmembrane" evidence="9">
    <location>
        <begin position="195"/>
        <end position="438"/>
    </location>
</feature>